<name>A0A7S1W3Q0_ALECA</name>
<comment type="subcellular location">
    <subcellularLocation>
        <location evidence="1">Membrane</location>
        <topology evidence="1">Multi-pass membrane protein</topology>
    </subcellularLocation>
</comment>
<feature type="region of interest" description="Disordered" evidence="5">
    <location>
        <begin position="329"/>
        <end position="358"/>
    </location>
</feature>
<dbReference type="GO" id="GO:0015095">
    <property type="term" value="F:magnesium ion transmembrane transporter activity"/>
    <property type="evidence" value="ECO:0007669"/>
    <property type="project" value="InterPro"/>
</dbReference>
<evidence type="ECO:0000256" key="6">
    <source>
        <dbReference type="SAM" id="Phobius"/>
    </source>
</evidence>
<keyword evidence="3 6" id="KW-1133">Transmembrane helix</keyword>
<evidence type="ECO:0000256" key="5">
    <source>
        <dbReference type="SAM" id="MobiDB-lite"/>
    </source>
</evidence>
<evidence type="ECO:0000256" key="1">
    <source>
        <dbReference type="ARBA" id="ARBA00004141"/>
    </source>
</evidence>
<reference evidence="8" key="1">
    <citation type="submission" date="2021-01" db="EMBL/GenBank/DDBJ databases">
        <authorList>
            <person name="Corre E."/>
            <person name="Pelletier E."/>
            <person name="Niang G."/>
            <person name="Scheremetjew M."/>
            <person name="Finn R."/>
            <person name="Kale V."/>
            <person name="Holt S."/>
            <person name="Cochrane G."/>
            <person name="Meng A."/>
            <person name="Brown T."/>
            <person name="Cohen L."/>
        </authorList>
    </citation>
    <scope>NUCLEOTIDE SEQUENCE</scope>
    <source>
        <strain evidence="8">OF101</strain>
    </source>
</reference>
<feature type="transmembrane region" description="Helical" evidence="6">
    <location>
        <begin position="177"/>
        <end position="196"/>
    </location>
</feature>
<evidence type="ECO:0008006" key="9">
    <source>
        <dbReference type="Google" id="ProtNLM"/>
    </source>
</evidence>
<accession>A0A7S1W3Q0</accession>
<proteinExistence type="predicted"/>
<feature type="transmembrane region" description="Helical" evidence="6">
    <location>
        <begin position="216"/>
        <end position="235"/>
    </location>
</feature>
<dbReference type="InterPro" id="IPR037185">
    <property type="entry name" value="EmrE-like"/>
</dbReference>
<organism evidence="8">
    <name type="scientific">Alexandrium catenella</name>
    <name type="common">Red tide dinoflagellate</name>
    <name type="synonym">Gonyaulax catenella</name>
    <dbReference type="NCBI Taxonomy" id="2925"/>
    <lineage>
        <taxon>Eukaryota</taxon>
        <taxon>Sar</taxon>
        <taxon>Alveolata</taxon>
        <taxon>Dinophyceae</taxon>
        <taxon>Gonyaulacales</taxon>
        <taxon>Pyrocystaceae</taxon>
        <taxon>Alexandrium</taxon>
    </lineage>
</organism>
<feature type="chain" id="PRO_5031179273" description="Magnesium transporter" evidence="7">
    <location>
        <begin position="20"/>
        <end position="406"/>
    </location>
</feature>
<feature type="transmembrane region" description="Helical" evidence="6">
    <location>
        <begin position="279"/>
        <end position="299"/>
    </location>
</feature>
<dbReference type="PANTHER" id="PTHR12570">
    <property type="match status" value="1"/>
</dbReference>
<feature type="compositionally biased region" description="Polar residues" evidence="5">
    <location>
        <begin position="383"/>
        <end position="396"/>
    </location>
</feature>
<evidence type="ECO:0000256" key="2">
    <source>
        <dbReference type="ARBA" id="ARBA00022692"/>
    </source>
</evidence>
<evidence type="ECO:0000256" key="3">
    <source>
        <dbReference type="ARBA" id="ARBA00022989"/>
    </source>
</evidence>
<dbReference type="Pfam" id="PF05653">
    <property type="entry name" value="Mg_trans_NIPA"/>
    <property type="match status" value="1"/>
</dbReference>
<feature type="region of interest" description="Disordered" evidence="5">
    <location>
        <begin position="378"/>
        <end position="406"/>
    </location>
</feature>
<feature type="transmembrane region" description="Helical" evidence="6">
    <location>
        <begin position="136"/>
        <end position="157"/>
    </location>
</feature>
<evidence type="ECO:0000256" key="7">
    <source>
        <dbReference type="SAM" id="SignalP"/>
    </source>
</evidence>
<evidence type="ECO:0000256" key="4">
    <source>
        <dbReference type="ARBA" id="ARBA00023136"/>
    </source>
</evidence>
<dbReference type="InterPro" id="IPR008521">
    <property type="entry name" value="Mg_trans_NIPA"/>
</dbReference>
<evidence type="ECO:0000313" key="8">
    <source>
        <dbReference type="EMBL" id="CAD9146764.1"/>
    </source>
</evidence>
<keyword evidence="7" id="KW-0732">Signal</keyword>
<dbReference type="PANTHER" id="PTHR12570:SF9">
    <property type="entry name" value="MAGNESIUM TRANSPORTER NIPA8-RELATED"/>
    <property type="match status" value="1"/>
</dbReference>
<dbReference type="EMBL" id="HBGE01049251">
    <property type="protein sequence ID" value="CAD9146764.1"/>
    <property type="molecule type" value="Transcribed_RNA"/>
</dbReference>
<sequence length="406" mass="43887">MLWLGICLAVVASMTGTAGKQCFRFSQLQTEKGTRPALFTAKVSLACGYLLNIIVGPLVDMGSYAFAPQSVIAPLGGLDVVWNTLSAPCTLGERLTPSLVWGCVLISGGATGTSFFGSKEDKAFDIEKLRDTLFRWAVLVYMLVLLAWLAFNMVVLIPRSAAPRGEPFKTGDKWRGLSLGMTAGSIAGNMFCVKAFVEIVQASIRESTGAYWLDWLPYALFLGALFFASSNLYFLTQAMREYEALFMGAVFEGTLICAACVSGVVVFSELEALQAWQVVIYWMAVLGVILGIITVAFGCMNAPDDAEDAEKAPEDVFGVEAPQPRESFQEAAADLPSPRPSVQSVLPRRSQRSTSTGCPFREVPHVVNEITKVRRSLRGASALSPTTEGATDTSLPPLTAWQETLK</sequence>
<gene>
    <name evidence="8" type="ORF">ACAT0790_LOCUS29732</name>
</gene>
<feature type="signal peptide" evidence="7">
    <location>
        <begin position="1"/>
        <end position="19"/>
    </location>
</feature>
<dbReference type="SUPFAM" id="SSF103481">
    <property type="entry name" value="Multidrug resistance efflux transporter EmrE"/>
    <property type="match status" value="1"/>
</dbReference>
<dbReference type="AlphaFoldDB" id="A0A7S1W3Q0"/>
<keyword evidence="4 6" id="KW-0472">Membrane</keyword>
<feature type="transmembrane region" description="Helical" evidence="6">
    <location>
        <begin position="244"/>
        <end position="267"/>
    </location>
</feature>
<keyword evidence="2 6" id="KW-0812">Transmembrane</keyword>
<dbReference type="GO" id="GO:0016020">
    <property type="term" value="C:membrane"/>
    <property type="evidence" value="ECO:0007669"/>
    <property type="project" value="UniProtKB-SubCell"/>
</dbReference>
<protein>
    <recommendedName>
        <fullName evidence="9">Magnesium transporter</fullName>
    </recommendedName>
</protein>